<dbReference type="Gramene" id="mRNA:HanXRQr2_Chr04g0159841">
    <property type="protein sequence ID" value="CDS:HanXRQr2_Chr04g0159841.1"/>
    <property type="gene ID" value="HanXRQr2_Chr04g0159841"/>
</dbReference>
<dbReference type="PANTHER" id="PTHR44843">
    <property type="entry name" value="METHYLTRANSFERASE"/>
    <property type="match status" value="1"/>
</dbReference>
<evidence type="ECO:0000313" key="5">
    <source>
        <dbReference type="Proteomes" id="UP000215914"/>
    </source>
</evidence>
<keyword evidence="5" id="KW-1185">Reference proteome</keyword>
<evidence type="ECO:0000259" key="1">
    <source>
        <dbReference type="Pfam" id="PF08241"/>
    </source>
</evidence>
<dbReference type="OrthoDB" id="10006218at2759"/>
<dbReference type="GO" id="GO:0032259">
    <property type="term" value="P:methylation"/>
    <property type="evidence" value="ECO:0007669"/>
    <property type="project" value="UniProtKB-KW"/>
</dbReference>
<keyword evidence="4" id="KW-0808">Transferase</keyword>
<dbReference type="EMBL" id="CM007893">
    <property type="protein sequence ID" value="OTG28693.1"/>
    <property type="molecule type" value="Genomic_DNA"/>
</dbReference>
<dbReference type="STRING" id="4232.A0A251V092"/>
<dbReference type="OMA" id="RALCIDT"/>
<dbReference type="InterPro" id="IPR057192">
    <property type="entry name" value="DUF7870"/>
</dbReference>
<reference evidence="3 5" key="1">
    <citation type="journal article" date="2017" name="Nature">
        <title>The sunflower genome provides insights into oil metabolism, flowering and Asterid evolution.</title>
        <authorList>
            <person name="Badouin H."/>
            <person name="Gouzy J."/>
            <person name="Grassa C.J."/>
            <person name="Murat F."/>
            <person name="Staton S.E."/>
            <person name="Cottret L."/>
            <person name="Lelandais-Briere C."/>
            <person name="Owens G.L."/>
            <person name="Carrere S."/>
            <person name="Mayjonade B."/>
            <person name="Legrand L."/>
            <person name="Gill N."/>
            <person name="Kane N.C."/>
            <person name="Bowers J.E."/>
            <person name="Hubner S."/>
            <person name="Bellec A."/>
            <person name="Berard A."/>
            <person name="Berges H."/>
            <person name="Blanchet N."/>
            <person name="Boniface M.C."/>
            <person name="Brunel D."/>
            <person name="Catrice O."/>
            <person name="Chaidir N."/>
            <person name="Claudel C."/>
            <person name="Donnadieu C."/>
            <person name="Faraut T."/>
            <person name="Fievet G."/>
            <person name="Helmstetter N."/>
            <person name="King M."/>
            <person name="Knapp S.J."/>
            <person name="Lai Z."/>
            <person name="Le Paslier M.C."/>
            <person name="Lippi Y."/>
            <person name="Lorenzon L."/>
            <person name="Mandel J.R."/>
            <person name="Marage G."/>
            <person name="Marchand G."/>
            <person name="Marquand E."/>
            <person name="Bret-Mestries E."/>
            <person name="Morien E."/>
            <person name="Nambeesan S."/>
            <person name="Nguyen T."/>
            <person name="Pegot-Espagnet P."/>
            <person name="Pouilly N."/>
            <person name="Raftis F."/>
            <person name="Sallet E."/>
            <person name="Schiex T."/>
            <person name="Thomas J."/>
            <person name="Vandecasteele C."/>
            <person name="Vares D."/>
            <person name="Vear F."/>
            <person name="Vautrin S."/>
            <person name="Crespi M."/>
            <person name="Mangin B."/>
            <person name="Burke J.M."/>
            <person name="Salse J."/>
            <person name="Munos S."/>
            <person name="Vincourt P."/>
            <person name="Rieseberg L.H."/>
            <person name="Langlade N.B."/>
        </authorList>
    </citation>
    <scope>NUCLEOTIDE SEQUENCE [LARGE SCALE GENOMIC DNA]</scope>
    <source>
        <strain evidence="5">cv. SF193</strain>
        <tissue evidence="3">Leaves</tissue>
    </source>
</reference>
<evidence type="ECO:0000313" key="4">
    <source>
        <dbReference type="EMBL" id="OTG28693.1"/>
    </source>
</evidence>
<dbReference type="GO" id="GO:0009820">
    <property type="term" value="P:alkaloid metabolic process"/>
    <property type="evidence" value="ECO:0007669"/>
    <property type="project" value="UniProtKB-KW"/>
</dbReference>
<protein>
    <submittedName>
        <fullName evidence="3">Methyltransferase FkbM, methyltransferase type 11</fullName>
    </submittedName>
    <submittedName>
        <fullName evidence="4">Putative S-adenosyl-L-methionine-dependent methyltransferase</fullName>
    </submittedName>
</protein>
<dbReference type="Pfam" id="PF08241">
    <property type="entry name" value="Methyltransf_11"/>
    <property type="match status" value="1"/>
</dbReference>
<dbReference type="EMBL" id="MNCJ02000319">
    <property type="protein sequence ID" value="KAF5809660.1"/>
    <property type="molecule type" value="Genomic_DNA"/>
</dbReference>
<dbReference type="Gene3D" id="3.40.50.150">
    <property type="entry name" value="Vaccinia Virus protein VP39"/>
    <property type="match status" value="2"/>
</dbReference>
<dbReference type="GO" id="GO:0008757">
    <property type="term" value="F:S-adenosylmethionine-dependent methyltransferase activity"/>
    <property type="evidence" value="ECO:0007669"/>
    <property type="project" value="InterPro"/>
</dbReference>
<dbReference type="AlphaFoldDB" id="A0A251V092"/>
<dbReference type="PANTHER" id="PTHR44843:SF13">
    <property type="entry name" value="METHYLTRANSFERASE FKBM DOMAIN-CONTAINING PROTEIN"/>
    <property type="match status" value="1"/>
</dbReference>
<feature type="domain" description="Methyltransferase type 11" evidence="1">
    <location>
        <begin position="123"/>
        <end position="166"/>
    </location>
</feature>
<organism evidence="4 5">
    <name type="scientific">Helianthus annuus</name>
    <name type="common">Common sunflower</name>
    <dbReference type="NCBI Taxonomy" id="4232"/>
    <lineage>
        <taxon>Eukaryota</taxon>
        <taxon>Viridiplantae</taxon>
        <taxon>Streptophyta</taxon>
        <taxon>Embryophyta</taxon>
        <taxon>Tracheophyta</taxon>
        <taxon>Spermatophyta</taxon>
        <taxon>Magnoliopsida</taxon>
        <taxon>eudicotyledons</taxon>
        <taxon>Gunneridae</taxon>
        <taxon>Pentapetalae</taxon>
        <taxon>asterids</taxon>
        <taxon>campanulids</taxon>
        <taxon>Asterales</taxon>
        <taxon>Asteraceae</taxon>
        <taxon>Asteroideae</taxon>
        <taxon>Heliantheae alliance</taxon>
        <taxon>Heliantheae</taxon>
        <taxon>Helianthus</taxon>
    </lineage>
</organism>
<dbReference type="Pfam" id="PF25276">
    <property type="entry name" value="DUF7870"/>
    <property type="match status" value="2"/>
</dbReference>
<accession>A0A251V092</accession>
<dbReference type="InterPro" id="IPR013216">
    <property type="entry name" value="Methyltransf_11"/>
</dbReference>
<name>A0A251V092_HELAN</name>
<evidence type="ECO:0000259" key="2">
    <source>
        <dbReference type="Pfam" id="PF25276"/>
    </source>
</evidence>
<reference evidence="4" key="2">
    <citation type="submission" date="2017-02" db="EMBL/GenBank/DDBJ databases">
        <title>Sunflower complete genome.</title>
        <authorList>
            <person name="Langlade N."/>
            <person name="Munos S."/>
        </authorList>
    </citation>
    <scope>NUCLEOTIDE SEQUENCE [LARGE SCALE GENOMIC DNA]</scope>
    <source>
        <tissue evidence="4">Leaves</tissue>
    </source>
</reference>
<dbReference type="InParanoid" id="A0A251V092"/>
<keyword evidence="4" id="KW-0489">Methyltransferase</keyword>
<reference evidence="3" key="3">
    <citation type="submission" date="2020-06" db="EMBL/GenBank/DDBJ databases">
        <title>Helianthus annuus Genome sequencing and assembly Release 2.</title>
        <authorList>
            <person name="Gouzy J."/>
            <person name="Langlade N."/>
            <person name="Munos S."/>
        </authorList>
    </citation>
    <scope>NUCLEOTIDE SEQUENCE</scope>
    <source>
        <tissue evidence="3">Leaves</tissue>
    </source>
</reference>
<dbReference type="SUPFAM" id="SSF53335">
    <property type="entry name" value="S-adenosyl-L-methionine-dependent methyltransferases"/>
    <property type="match status" value="2"/>
</dbReference>
<dbReference type="InterPro" id="IPR029063">
    <property type="entry name" value="SAM-dependent_MTases_sf"/>
</dbReference>
<evidence type="ECO:0000313" key="3">
    <source>
        <dbReference type="EMBL" id="KAF5809660.1"/>
    </source>
</evidence>
<sequence length="471" mass="54476">MSNQSFFPPNLYIPVTNLCRRRHLVRAIFAGIFFFLARQVYLSTTTTITTTTTTATETRNSFEPELDTQLVKCYSTVFQNLIHDGFLTLHSKTLTVGIPILEFSAALRESGITDAKYTKKNVWLPFRNHTFDFEFSSHTGLDCSQFPGQFASELSRTLKPDGYLVIHTESKDLYSLNSLLDLFDSFKLIRSREISVPHWSIQHVREIVLKKQGILRRRRSVAGECSVPAYKKKLIQNSEPLIPEEPMKPWVSGKRNLKNMKYLPSMADIRFKTGYVYIDVGARGYGSSIGSWFKKVYPKQDKSFKIFAVEADKRFHDEYKSKKRITLLPYAAWVRNESLFFEINRAPNHYNEEKGKGMGRAQSAQTSTYFMGDLNKVQGFDFADWVKKSFRETDFVVVKMDVDGTEFDLMAKMVETGAICLIDEMFLECHYDPKEKCCDIEMDSKYDNGFKDCLELYSSLREKGVLVHQRW</sequence>
<proteinExistence type="predicted"/>
<dbReference type="Proteomes" id="UP000215914">
    <property type="component" value="Chromosome 4"/>
</dbReference>
<gene>
    <name evidence="4" type="ORF">HannXRQ_Chr04g0114101</name>
    <name evidence="3" type="ORF">HanXRQr2_Chr04g0159841</name>
</gene>
<feature type="domain" description="DUF7870" evidence="2">
    <location>
        <begin position="375"/>
        <end position="471"/>
    </location>
</feature>
<feature type="domain" description="DUF7870" evidence="2">
    <location>
        <begin position="239"/>
        <end position="335"/>
    </location>
</feature>